<evidence type="ECO:0000256" key="2">
    <source>
        <dbReference type="ARBA" id="ARBA00022692"/>
    </source>
</evidence>
<gene>
    <name evidence="8" type="ORF">Plec18167_001166</name>
</gene>
<feature type="transmembrane region" description="Helical" evidence="6">
    <location>
        <begin position="365"/>
        <end position="391"/>
    </location>
</feature>
<feature type="compositionally biased region" description="Basic and acidic residues" evidence="5">
    <location>
        <begin position="548"/>
        <end position="560"/>
    </location>
</feature>
<reference evidence="8 9" key="1">
    <citation type="journal article" date="2024" name="IMA Fungus">
        <title>IMA Genome - F19 : A genome assembly and annotation guide to empower mycologists, including annotated draft genome sequences of Ceratocystis pirilliformis, Diaporthe australafricana, Fusarium ophioides, Paecilomyces lecythidis, and Sporothrix stenoceras.</title>
        <authorList>
            <person name="Aylward J."/>
            <person name="Wilson A.M."/>
            <person name="Visagie C.M."/>
            <person name="Spraker J."/>
            <person name="Barnes I."/>
            <person name="Buitendag C."/>
            <person name="Ceriani C."/>
            <person name="Del Mar Angel L."/>
            <person name="du Plessis D."/>
            <person name="Fuchs T."/>
            <person name="Gasser K."/>
            <person name="Kramer D."/>
            <person name="Li W."/>
            <person name="Munsamy K."/>
            <person name="Piso A."/>
            <person name="Price J.L."/>
            <person name="Sonnekus B."/>
            <person name="Thomas C."/>
            <person name="van der Nest A."/>
            <person name="van Dijk A."/>
            <person name="van Heerden A."/>
            <person name="van Vuuren N."/>
            <person name="Yilmaz N."/>
            <person name="Duong T.A."/>
            <person name="van der Merwe N.A."/>
            <person name="Wingfield M.J."/>
            <person name="Wingfield B.D."/>
        </authorList>
    </citation>
    <scope>NUCLEOTIDE SEQUENCE [LARGE SCALE GENOMIC DNA]</scope>
    <source>
        <strain evidence="8 9">CMW 18167</strain>
    </source>
</reference>
<feature type="transmembrane region" description="Helical" evidence="6">
    <location>
        <begin position="341"/>
        <end position="359"/>
    </location>
</feature>
<dbReference type="Proteomes" id="UP001583193">
    <property type="component" value="Unassembled WGS sequence"/>
</dbReference>
<dbReference type="PIRSF" id="PIRSF006060">
    <property type="entry name" value="AA_transporter"/>
    <property type="match status" value="1"/>
</dbReference>
<accession>A0ABR3YCJ9</accession>
<feature type="domain" description="Amino acid permease/ SLC12A" evidence="7">
    <location>
        <begin position="6"/>
        <end position="466"/>
    </location>
</feature>
<keyword evidence="2 6" id="KW-0812">Transmembrane</keyword>
<evidence type="ECO:0000256" key="1">
    <source>
        <dbReference type="ARBA" id="ARBA00004141"/>
    </source>
</evidence>
<keyword evidence="9" id="KW-1185">Reference proteome</keyword>
<dbReference type="PANTHER" id="PTHR43341">
    <property type="entry name" value="AMINO ACID PERMEASE"/>
    <property type="match status" value="1"/>
</dbReference>
<comment type="subcellular location">
    <subcellularLocation>
        <location evidence="1">Membrane</location>
        <topology evidence="1">Multi-pass membrane protein</topology>
    </subcellularLocation>
</comment>
<evidence type="ECO:0000256" key="3">
    <source>
        <dbReference type="ARBA" id="ARBA00022989"/>
    </source>
</evidence>
<proteinExistence type="predicted"/>
<evidence type="ECO:0000256" key="4">
    <source>
        <dbReference type="ARBA" id="ARBA00023136"/>
    </source>
</evidence>
<dbReference type="PANTHER" id="PTHR43341:SF38">
    <property type="entry name" value="PROLINE TRANSPORTER (EUROFUNG)"/>
    <property type="match status" value="1"/>
</dbReference>
<dbReference type="InterPro" id="IPR050524">
    <property type="entry name" value="APC_YAT"/>
</dbReference>
<feature type="transmembrane region" description="Helical" evidence="6">
    <location>
        <begin position="135"/>
        <end position="159"/>
    </location>
</feature>
<feature type="transmembrane region" description="Helical" evidence="6">
    <location>
        <begin position="411"/>
        <end position="433"/>
    </location>
</feature>
<feature type="region of interest" description="Disordered" evidence="5">
    <location>
        <begin position="254"/>
        <end position="277"/>
    </location>
</feature>
<evidence type="ECO:0000256" key="6">
    <source>
        <dbReference type="SAM" id="Phobius"/>
    </source>
</evidence>
<feature type="transmembrane region" description="Helical" evidence="6">
    <location>
        <begin position="73"/>
        <end position="93"/>
    </location>
</feature>
<comment type="caution">
    <text evidence="8">The sequence shown here is derived from an EMBL/GenBank/DDBJ whole genome shotgun (WGS) entry which is preliminary data.</text>
</comment>
<dbReference type="Pfam" id="PF00324">
    <property type="entry name" value="AA_permease"/>
    <property type="match status" value="1"/>
</dbReference>
<feature type="transmembrane region" description="Helical" evidence="6">
    <location>
        <begin position="439"/>
        <end position="459"/>
    </location>
</feature>
<evidence type="ECO:0000259" key="7">
    <source>
        <dbReference type="Pfam" id="PF00324"/>
    </source>
</evidence>
<evidence type="ECO:0000313" key="9">
    <source>
        <dbReference type="Proteomes" id="UP001583193"/>
    </source>
</evidence>
<evidence type="ECO:0000313" key="8">
    <source>
        <dbReference type="EMBL" id="KAL1885671.1"/>
    </source>
</evidence>
<keyword evidence="4 6" id="KW-0472">Membrane</keyword>
<protein>
    <recommendedName>
        <fullName evidence="7">Amino acid permease/ SLC12A domain-containing protein</fullName>
    </recommendedName>
</protein>
<feature type="transmembrane region" description="Helical" evidence="6">
    <location>
        <begin position="179"/>
        <end position="205"/>
    </location>
</feature>
<keyword evidence="3 6" id="KW-1133">Transmembrane helix</keyword>
<dbReference type="Gene3D" id="1.20.1740.10">
    <property type="entry name" value="Amino acid/polyamine transporter I"/>
    <property type="match status" value="1"/>
</dbReference>
<dbReference type="InterPro" id="IPR004841">
    <property type="entry name" value="AA-permease/SLC12A_dom"/>
</dbReference>
<sequence>MDIDATVGAGFLLGAGQALAVGGPASLLMSYGFISALSHCIMTAVAEVGAYLPMQGAGVSAYATRYVSPSMGFSMGALHWYGLGIAVPYQLTAMSSFVRYWMPDIHSSIPLTVSLASVVGMNLMPQQYFYRSTIYLMYFKVAMMAFLLTLSSILFFGGGPDGGFLGFHYWNTPGAMNEFLLGGSAGRFLGFVQSTLTSAVAFLFLPEMIIGRGAGLVSPRRMVPVTAQQDNGMVTFSYMMSALAMGIVAPSDDPNLLNGNPPSGSGSDSSSSQSGQSPFVVGVERAGINFMGSLLNVMNLVSATSSGGTLLQMSTQSLTSLAASGHAPAALGVRNRWGTPYMALGATSVFSGFAYLAMAQPDPQVLQYLMNFINTSGFISWLGSGMIYSRFRSAARAQGVQLPYTSRLQPYGAYFGMASSALLCLGNGFSFFFPSNFSIPNIMAAYGGISIFLLTYMGHRYTFRQYPWMYKAHEVDLFSGLDEVVAAEHEARPEDTWWGQLLLFIASVRTWFRRITALVRQKWNGSVSNDPENDAGIGETGETGALRDTQETQEMRETRGTGETGEIP</sequence>
<name>A0ABR3YCJ9_9EURO</name>
<organism evidence="8 9">
    <name type="scientific">Paecilomyces lecythidis</name>
    <dbReference type="NCBI Taxonomy" id="3004212"/>
    <lineage>
        <taxon>Eukaryota</taxon>
        <taxon>Fungi</taxon>
        <taxon>Dikarya</taxon>
        <taxon>Ascomycota</taxon>
        <taxon>Pezizomycotina</taxon>
        <taxon>Eurotiomycetes</taxon>
        <taxon>Eurotiomycetidae</taxon>
        <taxon>Eurotiales</taxon>
        <taxon>Thermoascaceae</taxon>
        <taxon>Paecilomyces</taxon>
    </lineage>
</organism>
<feature type="region of interest" description="Disordered" evidence="5">
    <location>
        <begin position="526"/>
        <end position="568"/>
    </location>
</feature>
<evidence type="ECO:0000256" key="5">
    <source>
        <dbReference type="SAM" id="MobiDB-lite"/>
    </source>
</evidence>
<dbReference type="EMBL" id="JAVDPF010000002">
    <property type="protein sequence ID" value="KAL1885671.1"/>
    <property type="molecule type" value="Genomic_DNA"/>
</dbReference>